<keyword evidence="8 10" id="KW-1133">Transmembrane helix</keyword>
<dbReference type="GeneID" id="13290897"/>
<keyword evidence="9 10" id="KW-0472">Membrane</keyword>
<keyword evidence="5" id="KW-0808">Transferase</keyword>
<gene>
    <name evidence="12" type="ORF">LEMA_P122130.1</name>
</gene>
<evidence type="ECO:0000256" key="8">
    <source>
        <dbReference type="ARBA" id="ARBA00022989"/>
    </source>
</evidence>
<evidence type="ECO:0000256" key="10">
    <source>
        <dbReference type="RuleBase" id="RU363075"/>
    </source>
</evidence>
<evidence type="ECO:0000256" key="4">
    <source>
        <dbReference type="ARBA" id="ARBA00022676"/>
    </source>
</evidence>
<reference evidence="13" key="1">
    <citation type="journal article" date="2011" name="Nat. Commun.">
        <title>Effector diversification within compartments of the Leptosphaeria maculans genome affected by Repeat-Induced Point mutations.</title>
        <authorList>
            <person name="Rouxel T."/>
            <person name="Grandaubert J."/>
            <person name="Hane J.K."/>
            <person name="Hoede C."/>
            <person name="van de Wouw A.P."/>
            <person name="Couloux A."/>
            <person name="Dominguez V."/>
            <person name="Anthouard V."/>
            <person name="Bally P."/>
            <person name="Bourras S."/>
            <person name="Cozijnsen A.J."/>
            <person name="Ciuffetti L.M."/>
            <person name="Degrave A."/>
            <person name="Dilmaghani A."/>
            <person name="Duret L."/>
            <person name="Fudal I."/>
            <person name="Goodwin S.B."/>
            <person name="Gout L."/>
            <person name="Glaser N."/>
            <person name="Linglin J."/>
            <person name="Kema G.H.J."/>
            <person name="Lapalu N."/>
            <person name="Lawrence C.B."/>
            <person name="May K."/>
            <person name="Meyer M."/>
            <person name="Ollivier B."/>
            <person name="Poulain J."/>
            <person name="Schoch C.L."/>
            <person name="Simon A."/>
            <person name="Spatafora J.W."/>
            <person name="Stachowiak A."/>
            <person name="Turgeon B.G."/>
            <person name="Tyler B.M."/>
            <person name="Vincent D."/>
            <person name="Weissenbach J."/>
            <person name="Amselem J."/>
            <person name="Quesneville H."/>
            <person name="Oliver R.P."/>
            <person name="Wincker P."/>
            <person name="Balesdent M.-H."/>
            <person name="Howlett B.J."/>
        </authorList>
    </citation>
    <scope>NUCLEOTIDE SEQUENCE [LARGE SCALE GENOMIC DNA]</scope>
    <source>
        <strain evidence="13">JN3 / isolate v23.1.3 / race Av1-4-5-6-7-8</strain>
    </source>
</reference>
<feature type="region of interest" description="Disordered" evidence="11">
    <location>
        <begin position="737"/>
        <end position="763"/>
    </location>
</feature>
<name>E4ZS54_LEPMJ</name>
<feature type="transmembrane region" description="Helical" evidence="10">
    <location>
        <begin position="326"/>
        <end position="346"/>
    </location>
</feature>
<feature type="transmembrane region" description="Helical" evidence="10">
    <location>
        <begin position="705"/>
        <end position="727"/>
    </location>
</feature>
<feature type="transmembrane region" description="Helical" evidence="10">
    <location>
        <begin position="106"/>
        <end position="124"/>
    </location>
</feature>
<protein>
    <recommendedName>
        <fullName evidence="10">Mannosyltransferase</fullName>
        <ecNumber evidence="10">2.4.1.-</ecNumber>
    </recommendedName>
</protein>
<dbReference type="PANTHER" id="PTHR22760:SF2">
    <property type="entry name" value="ALPHA-1,2-MANNOSYLTRANSFERASE ALG9"/>
    <property type="match status" value="1"/>
</dbReference>
<dbReference type="STRING" id="985895.E4ZS54"/>
<dbReference type="Pfam" id="PF11927">
    <property type="entry name" value="HODM_asu-like"/>
    <property type="match status" value="1"/>
</dbReference>
<evidence type="ECO:0000256" key="9">
    <source>
        <dbReference type="ARBA" id="ARBA00023136"/>
    </source>
</evidence>
<feature type="transmembrane region" description="Helical" evidence="10">
    <location>
        <begin position="156"/>
        <end position="174"/>
    </location>
</feature>
<keyword evidence="7 10" id="KW-0256">Endoplasmic reticulum</keyword>
<accession>E4ZS54</accession>
<evidence type="ECO:0000256" key="11">
    <source>
        <dbReference type="SAM" id="MobiDB-lite"/>
    </source>
</evidence>
<evidence type="ECO:0000256" key="6">
    <source>
        <dbReference type="ARBA" id="ARBA00022692"/>
    </source>
</evidence>
<dbReference type="AlphaFoldDB" id="E4ZS54"/>
<feature type="compositionally biased region" description="Basic and acidic residues" evidence="11">
    <location>
        <begin position="741"/>
        <end position="751"/>
    </location>
</feature>
<dbReference type="PANTHER" id="PTHR22760">
    <property type="entry name" value="GLYCOSYLTRANSFERASE"/>
    <property type="match status" value="1"/>
</dbReference>
<organism evidence="13">
    <name type="scientific">Leptosphaeria maculans (strain JN3 / isolate v23.1.3 / race Av1-4-5-6-7-8)</name>
    <name type="common">Blackleg fungus</name>
    <name type="synonym">Phoma lingam</name>
    <dbReference type="NCBI Taxonomy" id="985895"/>
    <lineage>
        <taxon>Eukaryota</taxon>
        <taxon>Fungi</taxon>
        <taxon>Dikarya</taxon>
        <taxon>Ascomycota</taxon>
        <taxon>Pezizomycotina</taxon>
        <taxon>Dothideomycetes</taxon>
        <taxon>Pleosporomycetidae</taxon>
        <taxon>Pleosporales</taxon>
        <taxon>Pleosporineae</taxon>
        <taxon>Leptosphaeriaceae</taxon>
        <taxon>Plenodomus</taxon>
        <taxon>Plenodomus lingam/Leptosphaeria maculans species complex</taxon>
    </lineage>
</organism>
<dbReference type="InParanoid" id="E4ZS54"/>
<evidence type="ECO:0000256" key="5">
    <source>
        <dbReference type="ARBA" id="ARBA00022679"/>
    </source>
</evidence>
<dbReference type="FunCoup" id="E4ZS54">
    <property type="interactions" value="887"/>
</dbReference>
<keyword evidence="6 10" id="KW-0812">Transmembrane</keyword>
<feature type="transmembrane region" description="Helical" evidence="10">
    <location>
        <begin position="131"/>
        <end position="150"/>
    </location>
</feature>
<dbReference type="CAZy" id="GT22">
    <property type="family name" value="Glycosyltransferase Family 22"/>
</dbReference>
<dbReference type="EC" id="2.4.1.-" evidence="10"/>
<feature type="transmembrane region" description="Helical" evidence="10">
    <location>
        <begin position="293"/>
        <end position="314"/>
    </location>
</feature>
<dbReference type="VEuPathDB" id="FungiDB:LEMA_P122130.1"/>
<feature type="transmembrane region" description="Helical" evidence="10">
    <location>
        <begin position="20"/>
        <end position="39"/>
    </location>
</feature>
<keyword evidence="13" id="KW-1185">Reference proteome</keyword>
<keyword evidence="4 10" id="KW-0328">Glycosyltransferase</keyword>
<evidence type="ECO:0000256" key="7">
    <source>
        <dbReference type="ARBA" id="ARBA00022824"/>
    </source>
</evidence>
<comment type="subcellular location">
    <subcellularLocation>
        <location evidence="1 10">Endoplasmic reticulum membrane</location>
        <topology evidence="1 10">Multi-pass membrane protein</topology>
    </subcellularLocation>
</comment>
<dbReference type="OMA" id="FNIWFAF"/>
<feature type="transmembrane region" description="Helical" evidence="10">
    <location>
        <begin position="75"/>
        <end position="94"/>
    </location>
</feature>
<dbReference type="OrthoDB" id="497541at2759"/>
<dbReference type="InterPro" id="IPR021848">
    <property type="entry name" value="HODM_asu-like"/>
</dbReference>
<feature type="transmembrane region" description="Helical" evidence="10">
    <location>
        <begin position="358"/>
        <end position="375"/>
    </location>
</feature>
<sequence length="1112" mass="126194">MPCMVFLTTSSGGPPQIDPLVAFYVFLLANLVAATFSPIQDCDEVFNYWEPSHYLNHGYGLQTWEYSPEYAIRSWMYAGLHSLWLWIGMLPLRALGFGNSKVLEFYFLRATLAIICASCQTRLYSVILRTFNPRVAIFFMIAMITSPGMYHAAPAYLPSTFAMYTTMLGFSAFMDWSGGFMRTAQGITWFGIGAALGWPFAGALVMPFIAEEVILAAVTGEVFQSFWRLFQGGLRSLIVLAVQTAIDSFFYKKFVCVPLNIVLYNVFSGGSRGPDIYGVEPWHFYIRNLALNFNIWFFLALGALPLLFVQQLILNMADSKPILKQSLLRSIVFVSPFYFWLAIFTVQPHKEERFMYPAYPALALNAAISLHILLANFGSTDPRRLVSKIPPQLKLMVVVTPLLLSFNVGMLRTIGTLTAYSAPLNVYKPLHNAGFARPGDTVCLGKEWYRFPSSFNLPHGVRAKFIKSEFKGLLPGEFSEANVGFGLYPGTWFVPSGMNDENLEDPGKYIEIEHCDFLVDSKLPGSSPTELEPDYISQDEHWEKLKCVPFLDASQTHILGRLLWIPELPFIPAKFRRQWGQYCLLRRTSVNPTLTVIILGISMLGNFRYRSLNMFILTEWGIGILDALPTGAEFLENYTPQSMAACCLTLSQQPFVSFHHLTMDIFASQFVERARVLGRTAQHHYSQAQGKLNRTLQHANNQPQAFLYVILLFLTLFWLAPTLLRLLHCLPTPIRPSSPSLEKRSTSKAPERPPGVWHPSPFTRPPAPPYPNWSLTTTKPLPYRPFRYGPKYNVSLGLRTMPWSSWIELDNQYLTYHALKAERMASRGDKCVRTAPEAYPAALELLHELAGYLGERYPTLFSRTTGNGIKNLATGEEFDVACSRVLRQGMMVVEDPMRIAARLVQDDLAIMVEREDGEYYFLAGAILLPGFWRLGDKFGMQVGEIHSSGDVPGYKEKLEKGLKNFFRRVRPENPVLRNNYFIQVDDNLAWSSSIGSEDEDGIGWFTAEKNRAIQHHYFRSERQSLRRLPKTGGVVFTIRTYFHPITDICKEPYVPGRLASAIRSWGDDVGKYKGKEKYGDVLLEYLDRMHKEQVRGGLDVSKEEEEGIQYPF</sequence>
<dbReference type="HOGENOM" id="CLU_009373_0_0_1"/>
<dbReference type="Pfam" id="PF03901">
    <property type="entry name" value="Glyco_transf_22"/>
    <property type="match status" value="1"/>
</dbReference>
<dbReference type="GO" id="GO:0005789">
    <property type="term" value="C:endoplasmic reticulum membrane"/>
    <property type="evidence" value="ECO:0007669"/>
    <property type="project" value="UniProtKB-SubCell"/>
</dbReference>
<dbReference type="GO" id="GO:0006487">
    <property type="term" value="P:protein N-linked glycosylation"/>
    <property type="evidence" value="ECO:0007669"/>
    <property type="project" value="TreeGrafter"/>
</dbReference>
<evidence type="ECO:0000313" key="12">
    <source>
        <dbReference type="EMBL" id="CBX94234.1"/>
    </source>
</evidence>
<dbReference type="eggNOG" id="KOG2515">
    <property type="taxonomic scope" value="Eukaryota"/>
</dbReference>
<dbReference type="GO" id="GO:0000026">
    <property type="term" value="F:alpha-1,2-mannosyltransferase activity"/>
    <property type="evidence" value="ECO:0007669"/>
    <property type="project" value="TreeGrafter"/>
</dbReference>
<comment type="pathway">
    <text evidence="2">Protein modification; protein glycosylation.</text>
</comment>
<evidence type="ECO:0000256" key="3">
    <source>
        <dbReference type="ARBA" id="ARBA00007063"/>
    </source>
</evidence>
<proteinExistence type="inferred from homology"/>
<dbReference type="UniPathway" id="UPA00378"/>
<dbReference type="Proteomes" id="UP000002668">
    <property type="component" value="Genome"/>
</dbReference>
<dbReference type="InterPro" id="IPR005599">
    <property type="entry name" value="GPI_mannosylTrfase"/>
</dbReference>
<evidence type="ECO:0000256" key="2">
    <source>
        <dbReference type="ARBA" id="ARBA00004922"/>
    </source>
</evidence>
<dbReference type="EMBL" id="FP929121">
    <property type="protein sequence ID" value="CBX94234.1"/>
    <property type="molecule type" value="Genomic_DNA"/>
</dbReference>
<evidence type="ECO:0000256" key="1">
    <source>
        <dbReference type="ARBA" id="ARBA00004477"/>
    </source>
</evidence>
<feature type="transmembrane region" description="Helical" evidence="10">
    <location>
        <begin position="186"/>
        <end position="210"/>
    </location>
</feature>
<comment type="similarity">
    <text evidence="3 10">Belongs to the glycosyltransferase 22 family.</text>
</comment>
<evidence type="ECO:0000313" key="13">
    <source>
        <dbReference type="Proteomes" id="UP000002668"/>
    </source>
</evidence>